<feature type="transmembrane region" description="Helical" evidence="11">
    <location>
        <begin position="47"/>
        <end position="69"/>
    </location>
</feature>
<evidence type="ECO:0000256" key="1">
    <source>
        <dbReference type="ARBA" id="ARBA00004651"/>
    </source>
</evidence>
<keyword evidence="4 11" id="KW-1003">Cell membrane</keyword>
<protein>
    <recommendedName>
        <fullName evidence="11">Transport permease protein</fullName>
    </recommendedName>
</protein>
<name>A0ABY1NBA2_9RHOB</name>
<evidence type="ECO:0000313" key="14">
    <source>
        <dbReference type="Proteomes" id="UP001157961"/>
    </source>
</evidence>
<feature type="transmembrane region" description="Helical" evidence="11">
    <location>
        <begin position="75"/>
        <end position="94"/>
    </location>
</feature>
<dbReference type="RefSeq" id="WP_430458929.1">
    <property type="nucleotide sequence ID" value="NZ_FXTY01000001.1"/>
</dbReference>
<feature type="domain" description="ABC transmembrane type-2" evidence="12">
    <location>
        <begin position="46"/>
        <end position="267"/>
    </location>
</feature>
<feature type="transmembrane region" description="Helical" evidence="11">
    <location>
        <begin position="130"/>
        <end position="147"/>
    </location>
</feature>
<evidence type="ECO:0000256" key="5">
    <source>
        <dbReference type="ARBA" id="ARBA00022597"/>
    </source>
</evidence>
<dbReference type="PROSITE" id="PS51012">
    <property type="entry name" value="ABC_TM2"/>
    <property type="match status" value="1"/>
</dbReference>
<evidence type="ECO:0000256" key="7">
    <source>
        <dbReference type="ARBA" id="ARBA00022903"/>
    </source>
</evidence>
<feature type="transmembrane region" description="Helical" evidence="11">
    <location>
        <begin position="245"/>
        <end position="265"/>
    </location>
</feature>
<dbReference type="Pfam" id="PF01061">
    <property type="entry name" value="ABC2_membrane"/>
    <property type="match status" value="1"/>
</dbReference>
<sequence>MSASDNAPIPPAQRPARIRAARFGTFRATFALILREMGTRYGRSPGGYIWAFLEPLGGIMILTVGFSLVMRTPALGSSFLLFYATGMLPFSLYMSLSNNIMQAFRFSRSLLMYPAVTWVDAVLARFLLNWLTGLIVMICLLSGVLVVSDTRAVLDFTAILHAVWMTCLLGLGVGVLNCALAGLFPVWQQVWSILTRPLFIMSGIFFLIDDFPERVQEIMWLNPIAHAISSMRAGFYPSYRAENVDLAYVGFFGLIALFFGIVLLVRYHREILNS</sequence>
<evidence type="ECO:0000256" key="9">
    <source>
        <dbReference type="ARBA" id="ARBA00023047"/>
    </source>
</evidence>
<dbReference type="PANTHER" id="PTHR30413">
    <property type="entry name" value="INNER MEMBRANE TRANSPORT PERMEASE"/>
    <property type="match status" value="1"/>
</dbReference>
<keyword evidence="5" id="KW-0762">Sugar transport</keyword>
<keyword evidence="6 11" id="KW-0812">Transmembrane</keyword>
<feature type="transmembrane region" description="Helical" evidence="11">
    <location>
        <begin position="159"/>
        <end position="184"/>
    </location>
</feature>
<dbReference type="InterPro" id="IPR047817">
    <property type="entry name" value="ABC2_TM_bact-type"/>
</dbReference>
<evidence type="ECO:0000256" key="8">
    <source>
        <dbReference type="ARBA" id="ARBA00022989"/>
    </source>
</evidence>
<evidence type="ECO:0000259" key="12">
    <source>
        <dbReference type="PROSITE" id="PS51012"/>
    </source>
</evidence>
<evidence type="ECO:0000256" key="4">
    <source>
        <dbReference type="ARBA" id="ARBA00022475"/>
    </source>
</evidence>
<gene>
    <name evidence="13" type="ORF">SAMN06265373_101563</name>
</gene>
<dbReference type="EMBL" id="FXTY01000001">
    <property type="protein sequence ID" value="SMP05456.1"/>
    <property type="molecule type" value="Genomic_DNA"/>
</dbReference>
<comment type="caution">
    <text evidence="13">The sequence shown here is derived from an EMBL/GenBank/DDBJ whole genome shotgun (WGS) entry which is preliminary data.</text>
</comment>
<evidence type="ECO:0000313" key="13">
    <source>
        <dbReference type="EMBL" id="SMP05456.1"/>
    </source>
</evidence>
<dbReference type="InterPro" id="IPR000412">
    <property type="entry name" value="ABC_2_transport"/>
</dbReference>
<reference evidence="13 14" key="1">
    <citation type="submission" date="2017-05" db="EMBL/GenBank/DDBJ databases">
        <authorList>
            <person name="Varghese N."/>
            <person name="Submissions S."/>
        </authorList>
    </citation>
    <scope>NUCLEOTIDE SEQUENCE [LARGE SCALE GENOMIC DNA]</scope>
    <source>
        <strain evidence="13 14">DSM 29734</strain>
    </source>
</reference>
<keyword evidence="9" id="KW-0625">Polysaccharide transport</keyword>
<evidence type="ECO:0000256" key="10">
    <source>
        <dbReference type="ARBA" id="ARBA00023136"/>
    </source>
</evidence>
<keyword evidence="8 11" id="KW-1133">Transmembrane helix</keyword>
<evidence type="ECO:0000256" key="6">
    <source>
        <dbReference type="ARBA" id="ARBA00022692"/>
    </source>
</evidence>
<comment type="similarity">
    <text evidence="2 11">Belongs to the ABC-2 integral membrane protein family.</text>
</comment>
<evidence type="ECO:0000256" key="2">
    <source>
        <dbReference type="ARBA" id="ARBA00007783"/>
    </source>
</evidence>
<organism evidence="13 14">
    <name type="scientific">Shimia sagamensis</name>
    <dbReference type="NCBI Taxonomy" id="1566352"/>
    <lineage>
        <taxon>Bacteria</taxon>
        <taxon>Pseudomonadati</taxon>
        <taxon>Pseudomonadota</taxon>
        <taxon>Alphaproteobacteria</taxon>
        <taxon>Rhodobacterales</taxon>
        <taxon>Roseobacteraceae</taxon>
    </lineage>
</organism>
<keyword evidence="10 11" id="KW-0472">Membrane</keyword>
<keyword evidence="3 11" id="KW-0813">Transport</keyword>
<keyword evidence="7" id="KW-0972">Capsule biogenesis/degradation</keyword>
<accession>A0ABY1NBA2</accession>
<evidence type="ECO:0000256" key="3">
    <source>
        <dbReference type="ARBA" id="ARBA00022448"/>
    </source>
</evidence>
<dbReference type="PANTHER" id="PTHR30413:SF10">
    <property type="entry name" value="CAPSULE POLYSACCHARIDE EXPORT INNER-MEMBRANE PROTEIN CTRC"/>
    <property type="match status" value="1"/>
</dbReference>
<evidence type="ECO:0000256" key="11">
    <source>
        <dbReference type="RuleBase" id="RU361157"/>
    </source>
</evidence>
<proteinExistence type="inferred from homology"/>
<comment type="subcellular location">
    <subcellularLocation>
        <location evidence="11">Cell inner membrane</location>
        <topology evidence="11">Multi-pass membrane protein</topology>
    </subcellularLocation>
    <subcellularLocation>
        <location evidence="1">Cell membrane</location>
        <topology evidence="1">Multi-pass membrane protein</topology>
    </subcellularLocation>
</comment>
<keyword evidence="14" id="KW-1185">Reference proteome</keyword>
<feature type="transmembrane region" description="Helical" evidence="11">
    <location>
        <begin position="190"/>
        <end position="208"/>
    </location>
</feature>
<dbReference type="InterPro" id="IPR013525">
    <property type="entry name" value="ABC2_TM"/>
</dbReference>
<dbReference type="PRINTS" id="PR00164">
    <property type="entry name" value="ABC2TRNSPORT"/>
</dbReference>
<dbReference type="Proteomes" id="UP001157961">
    <property type="component" value="Unassembled WGS sequence"/>
</dbReference>